<feature type="transmembrane region" description="Helical" evidence="1">
    <location>
        <begin position="66"/>
        <end position="86"/>
    </location>
</feature>
<keyword evidence="1" id="KW-0472">Membrane</keyword>
<sequence length="235" mass="26474">MGYLADVMARAQKEPQSIDLILSPSQPPPLLPYELSTVISPDVWESRVRAIIRLATRYSKPVFERVWIVIGMLATIIVPFFAYALSLRELNQKNGIIEANIWDARGISFATTIAVWLVFFVPVFAWKYFGYLRVRALLQRWNRDDIANNSSGAALPTWRATTPGVFRDGIALSITLPIAPKPVTFHPDAYLPPYIVPPAGIPPTYDMKQGFPTDWESDRKSLSDFKFSDEKTALA</sequence>
<dbReference type="Proteomes" id="UP000053558">
    <property type="component" value="Unassembled WGS sequence"/>
</dbReference>
<organism evidence="2 3">
    <name type="scientific">Coniophora puteana (strain RWD-64-598)</name>
    <name type="common">Brown rot fungus</name>
    <dbReference type="NCBI Taxonomy" id="741705"/>
    <lineage>
        <taxon>Eukaryota</taxon>
        <taxon>Fungi</taxon>
        <taxon>Dikarya</taxon>
        <taxon>Basidiomycota</taxon>
        <taxon>Agaricomycotina</taxon>
        <taxon>Agaricomycetes</taxon>
        <taxon>Agaricomycetidae</taxon>
        <taxon>Boletales</taxon>
        <taxon>Coniophorineae</taxon>
        <taxon>Coniophoraceae</taxon>
        <taxon>Coniophora</taxon>
    </lineage>
</organism>
<feature type="transmembrane region" description="Helical" evidence="1">
    <location>
        <begin position="106"/>
        <end position="129"/>
    </location>
</feature>
<dbReference type="EMBL" id="JH711576">
    <property type="protein sequence ID" value="EIW82921.1"/>
    <property type="molecule type" value="Genomic_DNA"/>
</dbReference>
<dbReference type="OrthoDB" id="2504001at2759"/>
<dbReference type="AlphaFoldDB" id="A0A5M3MWE8"/>
<dbReference type="RefSeq" id="XP_007766519.1">
    <property type="nucleotide sequence ID" value="XM_007768329.1"/>
</dbReference>
<accession>A0A5M3MWE8</accession>
<dbReference type="GeneID" id="19210177"/>
<evidence type="ECO:0000313" key="2">
    <source>
        <dbReference type="EMBL" id="EIW82921.1"/>
    </source>
</evidence>
<keyword evidence="3" id="KW-1185">Reference proteome</keyword>
<evidence type="ECO:0000256" key="1">
    <source>
        <dbReference type="SAM" id="Phobius"/>
    </source>
</evidence>
<gene>
    <name evidence="2" type="ORF">CONPUDRAFT_81082</name>
</gene>
<reference evidence="3" key="1">
    <citation type="journal article" date="2012" name="Science">
        <title>The Paleozoic origin of enzymatic lignin decomposition reconstructed from 31 fungal genomes.</title>
        <authorList>
            <person name="Floudas D."/>
            <person name="Binder M."/>
            <person name="Riley R."/>
            <person name="Barry K."/>
            <person name="Blanchette R.A."/>
            <person name="Henrissat B."/>
            <person name="Martinez A.T."/>
            <person name="Otillar R."/>
            <person name="Spatafora J.W."/>
            <person name="Yadav J.S."/>
            <person name="Aerts A."/>
            <person name="Benoit I."/>
            <person name="Boyd A."/>
            <person name="Carlson A."/>
            <person name="Copeland A."/>
            <person name="Coutinho P.M."/>
            <person name="de Vries R.P."/>
            <person name="Ferreira P."/>
            <person name="Findley K."/>
            <person name="Foster B."/>
            <person name="Gaskell J."/>
            <person name="Glotzer D."/>
            <person name="Gorecki P."/>
            <person name="Heitman J."/>
            <person name="Hesse C."/>
            <person name="Hori C."/>
            <person name="Igarashi K."/>
            <person name="Jurgens J.A."/>
            <person name="Kallen N."/>
            <person name="Kersten P."/>
            <person name="Kohler A."/>
            <person name="Kuees U."/>
            <person name="Kumar T.K.A."/>
            <person name="Kuo A."/>
            <person name="LaButti K."/>
            <person name="Larrondo L.F."/>
            <person name="Lindquist E."/>
            <person name="Ling A."/>
            <person name="Lombard V."/>
            <person name="Lucas S."/>
            <person name="Lundell T."/>
            <person name="Martin R."/>
            <person name="McLaughlin D.J."/>
            <person name="Morgenstern I."/>
            <person name="Morin E."/>
            <person name="Murat C."/>
            <person name="Nagy L.G."/>
            <person name="Nolan M."/>
            <person name="Ohm R.A."/>
            <person name="Patyshakuliyeva A."/>
            <person name="Rokas A."/>
            <person name="Ruiz-Duenas F.J."/>
            <person name="Sabat G."/>
            <person name="Salamov A."/>
            <person name="Samejima M."/>
            <person name="Schmutz J."/>
            <person name="Slot J.C."/>
            <person name="St John F."/>
            <person name="Stenlid J."/>
            <person name="Sun H."/>
            <person name="Sun S."/>
            <person name="Syed K."/>
            <person name="Tsang A."/>
            <person name="Wiebenga A."/>
            <person name="Young D."/>
            <person name="Pisabarro A."/>
            <person name="Eastwood D.C."/>
            <person name="Martin F."/>
            <person name="Cullen D."/>
            <person name="Grigoriev I.V."/>
            <person name="Hibbett D.S."/>
        </authorList>
    </citation>
    <scope>NUCLEOTIDE SEQUENCE [LARGE SCALE GENOMIC DNA]</scope>
    <source>
        <strain evidence="3">RWD-64-598 SS2</strain>
    </source>
</reference>
<comment type="caution">
    <text evidence="2">The sequence shown here is derived from an EMBL/GenBank/DDBJ whole genome shotgun (WGS) entry which is preliminary data.</text>
</comment>
<keyword evidence="1" id="KW-0812">Transmembrane</keyword>
<evidence type="ECO:0000313" key="3">
    <source>
        <dbReference type="Proteomes" id="UP000053558"/>
    </source>
</evidence>
<dbReference type="OMA" id="MKMPGIG"/>
<dbReference type="KEGG" id="cput:CONPUDRAFT_81082"/>
<name>A0A5M3MWE8_CONPW</name>
<protein>
    <submittedName>
        <fullName evidence="2">Uncharacterized protein</fullName>
    </submittedName>
</protein>
<proteinExistence type="predicted"/>
<keyword evidence="1" id="KW-1133">Transmembrane helix</keyword>